<proteinExistence type="predicted"/>
<dbReference type="InterPro" id="IPR027417">
    <property type="entry name" value="P-loop_NTPase"/>
</dbReference>
<dbReference type="SUPFAM" id="SSF52540">
    <property type="entry name" value="P-loop containing nucleoside triphosphate hydrolases"/>
    <property type="match status" value="1"/>
</dbReference>
<keyword evidence="3" id="KW-1185">Reference proteome</keyword>
<dbReference type="EMBL" id="CYSE01000017">
    <property type="protein sequence ID" value="CUH82630.1"/>
    <property type="molecule type" value="Genomic_DNA"/>
</dbReference>
<dbReference type="Proteomes" id="UP000054935">
    <property type="component" value="Unassembled WGS sequence"/>
</dbReference>
<accession>A0A0P1GKN8</accession>
<dbReference type="InterPro" id="IPR037359">
    <property type="entry name" value="NST/OST"/>
</dbReference>
<dbReference type="Gene3D" id="3.40.50.300">
    <property type="entry name" value="P-loop containing nucleotide triphosphate hydrolases"/>
    <property type="match status" value="1"/>
</dbReference>
<dbReference type="STRING" id="441103.TRN7648_04172"/>
<dbReference type="AlphaFoldDB" id="A0A0P1GKN8"/>
<reference evidence="2 3" key="1">
    <citation type="submission" date="2015-09" db="EMBL/GenBank/DDBJ databases">
        <authorList>
            <consortium name="Swine Surveillance"/>
        </authorList>
    </citation>
    <scope>NUCLEOTIDE SEQUENCE [LARGE SCALE GENOMIC DNA]</scope>
    <source>
        <strain evidence="2 3">CECT 7648</strain>
    </source>
</reference>
<dbReference type="OrthoDB" id="981508at2"/>
<dbReference type="PANTHER" id="PTHR10605:SF56">
    <property type="entry name" value="BIFUNCTIONAL HEPARAN SULFATE N-DEACETYLASE_N-SULFOTRANSFERASE"/>
    <property type="match status" value="1"/>
</dbReference>
<protein>
    <submittedName>
        <fullName evidence="2">Uncharacterized protein</fullName>
    </submittedName>
</protein>
<evidence type="ECO:0000313" key="2">
    <source>
        <dbReference type="EMBL" id="CUH82630.1"/>
    </source>
</evidence>
<evidence type="ECO:0000256" key="1">
    <source>
        <dbReference type="ARBA" id="ARBA00022679"/>
    </source>
</evidence>
<keyword evidence="1" id="KW-0808">Transferase</keyword>
<dbReference type="GO" id="GO:0008146">
    <property type="term" value="F:sulfotransferase activity"/>
    <property type="evidence" value="ECO:0007669"/>
    <property type="project" value="InterPro"/>
</dbReference>
<gene>
    <name evidence="2" type="ORF">TRN7648_04172</name>
</gene>
<sequence length="310" mass="35066">MTRLPSFVVLGQGKAGTSLIYRVLERNPAIGLSQPKELHYFSGQFAKGPDWYAQHFAHIDDGAMVGEVSPSYLAPHPVRRIAEHLGRDTKVIFVLRRPIERAYSRYLQNICAKEEPGGFWGKVEKLDEFLAQTEEAIARCYDLFGADNVLPMMFERDIATEAPGFEARILSFLGLPPEEYGAPLLQGGRVNPGVMPRYLYAQDKATILRHAQQRYIVPKQSLMFCAQERNSRIMRNPAPQDVAEAMARQSSWTTQVTKADYAALQTRAVLPAADRLEARFGLDLSHWRCAPRQIVYAPSMPPERFRKDLT</sequence>
<organism evidence="2 3">
    <name type="scientific">Tropicibacter naphthalenivorans</name>
    <dbReference type="NCBI Taxonomy" id="441103"/>
    <lineage>
        <taxon>Bacteria</taxon>
        <taxon>Pseudomonadati</taxon>
        <taxon>Pseudomonadota</taxon>
        <taxon>Alphaproteobacteria</taxon>
        <taxon>Rhodobacterales</taxon>
        <taxon>Roseobacteraceae</taxon>
        <taxon>Tropicibacter</taxon>
    </lineage>
</organism>
<dbReference type="RefSeq" id="WP_058249519.1">
    <property type="nucleotide sequence ID" value="NZ_CYSE01000017.1"/>
</dbReference>
<dbReference type="PANTHER" id="PTHR10605">
    <property type="entry name" value="HEPARAN SULFATE SULFOTRANSFERASE"/>
    <property type="match status" value="1"/>
</dbReference>
<evidence type="ECO:0000313" key="3">
    <source>
        <dbReference type="Proteomes" id="UP000054935"/>
    </source>
</evidence>
<name>A0A0P1GKN8_9RHOB</name>